<name>A0A3Q7J0A7_SOLLC</name>
<dbReference type="InParanoid" id="A0A3Q7J0A7"/>
<dbReference type="AlphaFoldDB" id="A0A3Q7J0A7"/>
<evidence type="ECO:0000313" key="2">
    <source>
        <dbReference type="Proteomes" id="UP000004994"/>
    </source>
</evidence>
<dbReference type="EnsemblPlants" id="Solyc09g065885.1.1">
    <property type="protein sequence ID" value="Solyc09g065885.1.1"/>
    <property type="gene ID" value="Solyc09g065885.1"/>
</dbReference>
<sequence>MKAIAEGNDVTALWTAKHPPKIRYKSPNAFWKKKDGTNMQHNVPPALNPREVHKSIGGNDHTGVGTHAHGYGGLHGSHNCSGSNITADMCVHGYRSTGLCSHGGADQGPGEKRYFLGLEIARNKGGIMVSQRKFALDLISDFGLAGTKPVGKPLEVNQRLTSQDFDMSYEAQDKHEDIVLDDPTAIKN</sequence>
<evidence type="ECO:0008006" key="3">
    <source>
        <dbReference type="Google" id="ProtNLM"/>
    </source>
</evidence>
<protein>
    <recommendedName>
        <fullName evidence="3">Reverse transcriptase Ty1/copia-type domain-containing protein</fullName>
    </recommendedName>
</protein>
<proteinExistence type="predicted"/>
<reference evidence="1" key="2">
    <citation type="submission" date="2019-01" db="UniProtKB">
        <authorList>
            <consortium name="EnsemblPlants"/>
        </authorList>
    </citation>
    <scope>IDENTIFICATION</scope>
    <source>
        <strain evidence="1">cv. Heinz 1706</strain>
    </source>
</reference>
<organism evidence="1">
    <name type="scientific">Solanum lycopersicum</name>
    <name type="common">Tomato</name>
    <name type="synonym">Lycopersicon esculentum</name>
    <dbReference type="NCBI Taxonomy" id="4081"/>
    <lineage>
        <taxon>Eukaryota</taxon>
        <taxon>Viridiplantae</taxon>
        <taxon>Streptophyta</taxon>
        <taxon>Embryophyta</taxon>
        <taxon>Tracheophyta</taxon>
        <taxon>Spermatophyta</taxon>
        <taxon>Magnoliopsida</taxon>
        <taxon>eudicotyledons</taxon>
        <taxon>Gunneridae</taxon>
        <taxon>Pentapetalae</taxon>
        <taxon>asterids</taxon>
        <taxon>lamiids</taxon>
        <taxon>Solanales</taxon>
        <taxon>Solanaceae</taxon>
        <taxon>Solanoideae</taxon>
        <taxon>Solaneae</taxon>
        <taxon>Solanum</taxon>
        <taxon>Solanum subgen. Lycopersicon</taxon>
    </lineage>
</organism>
<reference evidence="1" key="1">
    <citation type="journal article" date="2012" name="Nature">
        <title>The tomato genome sequence provides insights into fleshy fruit evolution.</title>
        <authorList>
            <consortium name="Tomato Genome Consortium"/>
        </authorList>
    </citation>
    <scope>NUCLEOTIDE SEQUENCE [LARGE SCALE GENOMIC DNA]</scope>
    <source>
        <strain evidence="1">cv. Heinz 1706</strain>
    </source>
</reference>
<dbReference type="Gramene" id="Solyc09g065885.1.1">
    <property type="protein sequence ID" value="Solyc09g065885.1.1"/>
    <property type="gene ID" value="Solyc09g065885.1"/>
</dbReference>
<dbReference type="Proteomes" id="UP000004994">
    <property type="component" value="Chromosome 9"/>
</dbReference>
<evidence type="ECO:0000313" key="1">
    <source>
        <dbReference type="EnsemblPlants" id="Solyc09g065885.1.1"/>
    </source>
</evidence>
<keyword evidence="2" id="KW-1185">Reference proteome</keyword>
<accession>A0A3Q7J0A7</accession>